<dbReference type="GO" id="GO:0009002">
    <property type="term" value="F:serine-type D-Ala-D-Ala carboxypeptidase activity"/>
    <property type="evidence" value="ECO:0007669"/>
    <property type="project" value="UniProtKB-EC"/>
</dbReference>
<evidence type="ECO:0000259" key="11">
    <source>
        <dbReference type="Pfam" id="PF00905"/>
    </source>
</evidence>
<dbReference type="GO" id="GO:0030288">
    <property type="term" value="C:outer membrane-bounded periplasmic space"/>
    <property type="evidence" value="ECO:0007669"/>
    <property type="project" value="TreeGrafter"/>
</dbReference>
<dbReference type="EMBL" id="CP022753">
    <property type="protein sequence ID" value="ASU81724.1"/>
    <property type="molecule type" value="Genomic_DNA"/>
</dbReference>
<dbReference type="GO" id="GO:0006508">
    <property type="term" value="P:proteolysis"/>
    <property type="evidence" value="ECO:0007669"/>
    <property type="project" value="UniProtKB-KW"/>
</dbReference>
<dbReference type="GO" id="GO:0008658">
    <property type="term" value="F:penicillin binding"/>
    <property type="evidence" value="ECO:0007669"/>
    <property type="project" value="InterPro"/>
</dbReference>
<feature type="compositionally biased region" description="Polar residues" evidence="9">
    <location>
        <begin position="792"/>
        <end position="812"/>
    </location>
</feature>
<dbReference type="InterPro" id="IPR050396">
    <property type="entry name" value="Glycosyltr_51/Transpeptidase"/>
</dbReference>
<evidence type="ECO:0000313" key="14">
    <source>
        <dbReference type="Proteomes" id="UP000215005"/>
    </source>
</evidence>
<proteinExistence type="predicted"/>
<dbReference type="Gene3D" id="3.40.710.10">
    <property type="entry name" value="DD-peptidase/beta-lactamase superfamily"/>
    <property type="match status" value="1"/>
</dbReference>
<feature type="domain" description="Penicillin-binding protein transpeptidase" evidence="11">
    <location>
        <begin position="463"/>
        <end position="710"/>
    </location>
</feature>
<protein>
    <submittedName>
        <fullName evidence="13">Uncharacterized protein</fullName>
    </submittedName>
</protein>
<evidence type="ECO:0000256" key="9">
    <source>
        <dbReference type="SAM" id="MobiDB-lite"/>
    </source>
</evidence>
<evidence type="ECO:0000256" key="4">
    <source>
        <dbReference type="ARBA" id="ARBA00022679"/>
    </source>
</evidence>
<evidence type="ECO:0000256" key="6">
    <source>
        <dbReference type="ARBA" id="ARBA00023268"/>
    </source>
</evidence>
<keyword evidence="14" id="KW-1185">Reference proteome</keyword>
<keyword evidence="6" id="KW-0511">Multifunctional enzyme</keyword>
<evidence type="ECO:0000259" key="12">
    <source>
        <dbReference type="Pfam" id="PF00912"/>
    </source>
</evidence>
<evidence type="ECO:0000256" key="7">
    <source>
        <dbReference type="ARBA" id="ARBA00034000"/>
    </source>
</evidence>
<dbReference type="SUPFAM" id="SSF56601">
    <property type="entry name" value="beta-lactamase/transpeptidase-like"/>
    <property type="match status" value="1"/>
</dbReference>
<keyword evidence="10" id="KW-0472">Membrane</keyword>
<keyword evidence="4" id="KW-0808">Transferase</keyword>
<dbReference type="Pfam" id="PF00905">
    <property type="entry name" value="Transpeptidase"/>
    <property type="match status" value="1"/>
</dbReference>
<dbReference type="SUPFAM" id="SSF53955">
    <property type="entry name" value="Lysozyme-like"/>
    <property type="match status" value="1"/>
</dbReference>
<dbReference type="InterPro" id="IPR036950">
    <property type="entry name" value="PBP_transglycosylase"/>
</dbReference>
<dbReference type="InterPro" id="IPR001460">
    <property type="entry name" value="PCN-bd_Tpept"/>
</dbReference>
<dbReference type="Proteomes" id="UP000215005">
    <property type="component" value="Chromosome"/>
</dbReference>
<sequence>MSTERRRSAGGRRRADGSGDAPRGNGGRRRTPGPAGDERAAGSRRARGDDSGGFWDDERPPRRRPAEARSGGGPREGARRRGESERGGRRAASHGARSEGGRRAAASGGGGRRRPPNRDDYDEYDERGPVRRFFAKVWKPALVTCALLFIAGVAVLGVMYVRTPDPEGMPAKLEAHMAATTVEFADGSEAVTSGDINRQPVKINEVPPSVKDGVLASEQRNFYEEPGISITGTARAILTGGTKGGGSTITQQMARNYYQGLSQDRSYTRKLKEILIAIKAGQNMAPEKILQQYLNTIYFGRGAYGIQAASQAYFGKEVKDLDYAEGALLGAIIQQPGNFENVNSDEKMEKILRGRWQYSVDGLVEMHENDPKLGLSKEKADQLKFPEIIEWDTGDQYEGYKGYIKTAVANELERRYGLNEQDIATGGYTVKTSLDKDLMEAAGKAFEQVLPNNPEETVEGLAAVDPETGEIKAFHGGDDFTKETDNSLIRTAQAGSSFKPYVLATGLSKDIGLKSVFDGDSPKEFPGLGEPVQNDSNKSYGPVNLVKSTADSINTAYVQLAIEAGPSDVVETAKAAGIRKERFKTAALGPNIALGTYRVSALDQASGFGVFANEGKYIERHMITKVTKRDGKEHHPVDTDKVSEGPKRAFSEDVAADATYAMTQVVEDGGGKSAALPDGRPVAGKTGTSNSAKSAWFVGFTPQLSVAVGLSRTDDGKLKLPDVENSGQGIYGGTTSAKVWRAFMIEAMKGVDQKEFPPPAWVGDEQNFGPEPEPGASESPEPETSQSPEPTASQSPEPTASASPDPGATQSPDPCHPLDTNCEPSEPGGGDGNDRGDGTGDGSDGGGSGNDGNNGNGNGNTGDGGQDDGDGGGSLFNTRE</sequence>
<comment type="catalytic activity">
    <reaction evidence="7">
        <text>Preferential cleavage: (Ac)2-L-Lys-D-Ala-|-D-Ala. Also transpeptidation of peptidyl-alanyl moieties that are N-acyl substituents of D-alanine.</text>
        <dbReference type="EC" id="3.4.16.4"/>
    </reaction>
</comment>
<feature type="region of interest" description="Disordered" evidence="9">
    <location>
        <begin position="754"/>
        <end position="880"/>
    </location>
</feature>
<dbReference type="Gene3D" id="1.10.3810.10">
    <property type="entry name" value="Biosynthetic peptidoglycan transglycosylase-like"/>
    <property type="match status" value="1"/>
</dbReference>
<dbReference type="RefSeq" id="WP_094932178.1">
    <property type="nucleotide sequence ID" value="NZ_CP022753.1"/>
</dbReference>
<feature type="compositionally biased region" description="Gly residues" evidence="9">
    <location>
        <begin position="839"/>
        <end position="864"/>
    </location>
</feature>
<feature type="region of interest" description="Disordered" evidence="9">
    <location>
        <begin position="628"/>
        <end position="647"/>
    </location>
</feature>
<dbReference type="PANTHER" id="PTHR32282">
    <property type="entry name" value="BINDING PROTEIN TRANSPEPTIDASE, PUTATIVE-RELATED"/>
    <property type="match status" value="1"/>
</dbReference>
<feature type="compositionally biased region" description="Basic and acidic residues" evidence="9">
    <location>
        <begin position="36"/>
        <end position="67"/>
    </location>
</feature>
<evidence type="ECO:0000256" key="8">
    <source>
        <dbReference type="ARBA" id="ARBA00049902"/>
    </source>
</evidence>
<keyword evidence="1" id="KW-0121">Carboxypeptidase</keyword>
<evidence type="ECO:0000256" key="5">
    <source>
        <dbReference type="ARBA" id="ARBA00022801"/>
    </source>
</evidence>
<evidence type="ECO:0000256" key="3">
    <source>
        <dbReference type="ARBA" id="ARBA00022676"/>
    </source>
</evidence>
<feature type="compositionally biased region" description="Basic and acidic residues" evidence="9">
    <location>
        <begin position="1"/>
        <end position="17"/>
    </location>
</feature>
<feature type="region of interest" description="Disordered" evidence="9">
    <location>
        <begin position="1"/>
        <end position="124"/>
    </location>
</feature>
<evidence type="ECO:0000256" key="10">
    <source>
        <dbReference type="SAM" id="Phobius"/>
    </source>
</evidence>
<keyword evidence="10" id="KW-1133">Transmembrane helix</keyword>
<keyword evidence="3" id="KW-0328">Glycosyltransferase</keyword>
<dbReference type="PANTHER" id="PTHR32282:SF34">
    <property type="entry name" value="PENICILLIN-BINDING PROTEIN 1A"/>
    <property type="match status" value="1"/>
</dbReference>
<evidence type="ECO:0000313" key="13">
    <source>
        <dbReference type="EMBL" id="ASU81724.1"/>
    </source>
</evidence>
<keyword evidence="5" id="KW-0378">Hydrolase</keyword>
<dbReference type="AlphaFoldDB" id="A0A223S0T8"/>
<gene>
    <name evidence="13" type="ORF">CDO52_01970</name>
</gene>
<dbReference type="Pfam" id="PF00912">
    <property type="entry name" value="Transgly"/>
    <property type="match status" value="1"/>
</dbReference>
<dbReference type="InterPro" id="IPR012338">
    <property type="entry name" value="Beta-lactam/transpept-like"/>
</dbReference>
<dbReference type="GO" id="GO:0009252">
    <property type="term" value="P:peptidoglycan biosynthetic process"/>
    <property type="evidence" value="ECO:0007669"/>
    <property type="project" value="TreeGrafter"/>
</dbReference>
<dbReference type="InterPro" id="IPR001264">
    <property type="entry name" value="Glyco_trans_51"/>
</dbReference>
<dbReference type="KEGG" id="ngv:CDO52_01970"/>
<feature type="compositionally biased region" description="Basic and acidic residues" evidence="9">
    <location>
        <begin position="76"/>
        <end position="88"/>
    </location>
</feature>
<feature type="domain" description="Glycosyl transferase family 51" evidence="12">
    <location>
        <begin position="195"/>
        <end position="350"/>
    </location>
</feature>
<comment type="catalytic activity">
    <reaction evidence="8">
        <text>[GlcNAc-(1-&gt;4)-Mur2Ac(oyl-L-Ala-gamma-D-Glu-L-Lys-D-Ala-D-Ala)](n)-di-trans,octa-cis-undecaprenyl diphosphate + beta-D-GlcNAc-(1-&gt;4)-Mur2Ac(oyl-L-Ala-gamma-D-Glu-L-Lys-D-Ala-D-Ala)-di-trans,octa-cis-undecaprenyl diphosphate = [GlcNAc-(1-&gt;4)-Mur2Ac(oyl-L-Ala-gamma-D-Glu-L-Lys-D-Ala-D-Ala)](n+1)-di-trans,octa-cis-undecaprenyl diphosphate + di-trans,octa-cis-undecaprenyl diphosphate + H(+)</text>
        <dbReference type="Rhea" id="RHEA:23708"/>
        <dbReference type="Rhea" id="RHEA-COMP:9602"/>
        <dbReference type="Rhea" id="RHEA-COMP:9603"/>
        <dbReference type="ChEBI" id="CHEBI:15378"/>
        <dbReference type="ChEBI" id="CHEBI:58405"/>
        <dbReference type="ChEBI" id="CHEBI:60033"/>
        <dbReference type="ChEBI" id="CHEBI:78435"/>
        <dbReference type="EC" id="2.4.99.28"/>
    </reaction>
</comment>
<accession>A0A223S0T8</accession>
<feature type="compositionally biased region" description="Low complexity" evidence="9">
    <location>
        <begin position="774"/>
        <end position="791"/>
    </location>
</feature>
<keyword evidence="10" id="KW-0812">Transmembrane</keyword>
<organism evidence="13 14">
    <name type="scientific">Nocardiopsis gilva YIM 90087</name>
    <dbReference type="NCBI Taxonomy" id="1235441"/>
    <lineage>
        <taxon>Bacteria</taxon>
        <taxon>Bacillati</taxon>
        <taxon>Actinomycetota</taxon>
        <taxon>Actinomycetes</taxon>
        <taxon>Streptosporangiales</taxon>
        <taxon>Nocardiopsidaceae</taxon>
        <taxon>Nocardiopsis</taxon>
    </lineage>
</organism>
<evidence type="ECO:0000256" key="1">
    <source>
        <dbReference type="ARBA" id="ARBA00022645"/>
    </source>
</evidence>
<reference evidence="13 14" key="1">
    <citation type="submission" date="2017-08" db="EMBL/GenBank/DDBJ databases">
        <title>The complete genome sequence of Nocardiopsis gilva YIM 90087.</title>
        <authorList>
            <person name="Yin M."/>
            <person name="Tang S."/>
        </authorList>
    </citation>
    <scope>NUCLEOTIDE SEQUENCE [LARGE SCALE GENOMIC DNA]</scope>
    <source>
        <strain evidence="13 14">YIM 90087</strain>
    </source>
</reference>
<evidence type="ECO:0000256" key="2">
    <source>
        <dbReference type="ARBA" id="ARBA00022670"/>
    </source>
</evidence>
<dbReference type="OrthoDB" id="7911552at2"/>
<dbReference type="InterPro" id="IPR023346">
    <property type="entry name" value="Lysozyme-like_dom_sf"/>
</dbReference>
<name>A0A223S0T8_9ACTN</name>
<feature type="transmembrane region" description="Helical" evidence="10">
    <location>
        <begin position="141"/>
        <end position="161"/>
    </location>
</feature>
<dbReference type="GO" id="GO:0008955">
    <property type="term" value="F:peptidoglycan glycosyltransferase activity"/>
    <property type="evidence" value="ECO:0007669"/>
    <property type="project" value="UniProtKB-EC"/>
</dbReference>
<keyword evidence="2" id="KW-0645">Protease</keyword>